<organism evidence="3 4">
    <name type="scientific">Candidatus Cryptobacteroides intestinigallinarum</name>
    <dbReference type="NCBI Taxonomy" id="2840767"/>
    <lineage>
        <taxon>Bacteria</taxon>
        <taxon>Pseudomonadati</taxon>
        <taxon>Bacteroidota</taxon>
        <taxon>Bacteroidia</taxon>
        <taxon>Bacteroidales</taxon>
        <taxon>Candidatus Cryptobacteroides</taxon>
    </lineage>
</organism>
<feature type="domain" description="Glycosyltransferase subfamily 4-like N-terminal" evidence="2">
    <location>
        <begin position="14"/>
        <end position="170"/>
    </location>
</feature>
<dbReference type="PANTHER" id="PTHR12526:SF627">
    <property type="entry name" value="D-RHAMNOSYLTRANSFERASE WBPZ"/>
    <property type="match status" value="1"/>
</dbReference>
<evidence type="ECO:0000313" key="4">
    <source>
        <dbReference type="Proteomes" id="UP000823617"/>
    </source>
</evidence>
<accession>A0A9D9HKI2</accession>
<dbReference type="Gene3D" id="3.40.50.2000">
    <property type="entry name" value="Glycogen Phosphorylase B"/>
    <property type="match status" value="2"/>
</dbReference>
<evidence type="ECO:0000313" key="3">
    <source>
        <dbReference type="EMBL" id="MBO8455496.1"/>
    </source>
</evidence>
<evidence type="ECO:0000259" key="1">
    <source>
        <dbReference type="Pfam" id="PF00534"/>
    </source>
</evidence>
<dbReference type="Pfam" id="PF00534">
    <property type="entry name" value="Glycos_transf_1"/>
    <property type="match status" value="1"/>
</dbReference>
<dbReference type="SUPFAM" id="SSF53756">
    <property type="entry name" value="UDP-Glycosyltransferase/glycogen phosphorylase"/>
    <property type="match status" value="1"/>
</dbReference>
<dbReference type="Pfam" id="PF13439">
    <property type="entry name" value="Glyco_transf_4"/>
    <property type="match status" value="1"/>
</dbReference>
<reference evidence="3" key="2">
    <citation type="journal article" date="2021" name="PeerJ">
        <title>Extensive microbial diversity within the chicken gut microbiome revealed by metagenomics and culture.</title>
        <authorList>
            <person name="Gilroy R."/>
            <person name="Ravi A."/>
            <person name="Getino M."/>
            <person name="Pursley I."/>
            <person name="Horton D.L."/>
            <person name="Alikhan N.F."/>
            <person name="Baker D."/>
            <person name="Gharbi K."/>
            <person name="Hall N."/>
            <person name="Watson M."/>
            <person name="Adriaenssens E.M."/>
            <person name="Foster-Nyarko E."/>
            <person name="Jarju S."/>
            <person name="Secka A."/>
            <person name="Antonio M."/>
            <person name="Oren A."/>
            <person name="Chaudhuri R.R."/>
            <person name="La Ragione R."/>
            <person name="Hildebrand F."/>
            <person name="Pallen M.J."/>
        </authorList>
    </citation>
    <scope>NUCLEOTIDE SEQUENCE</scope>
    <source>
        <strain evidence="3">B1-3475</strain>
    </source>
</reference>
<feature type="domain" description="Glycosyl transferase family 1" evidence="1">
    <location>
        <begin position="189"/>
        <end position="346"/>
    </location>
</feature>
<name>A0A9D9HKI2_9BACT</name>
<proteinExistence type="predicted"/>
<dbReference type="AlphaFoldDB" id="A0A9D9HKI2"/>
<sequence>MKVLQLGKFYPIKGGVEKVMYDLMLGLSEAGTDCDMLCAAYGKASGIRHLNPHAKIICCRTWFRFSSTMISPSLIYELRKRCSRYDVIHVHHPDPMACLALFLSGYKGKVILHWHSDIIKRRLLKVLYSGLQRWLLRRADRIVGTSPVYISSSVELHPFVSKTVCIPIGIRPVPACADEAAGIRSRWPGKILVFSLGRLIHYKGQEYLVDAARYLPDDYMVLIGGTGPLMKSLSRRIEREGLSGKVELLGYIPDKDIPAWYNACDVFCLSSIEKAEAFGIVQLEAMSCSRPVVATDIPGSGVPWVNADGISGLDVEPGNAEELARAIMEIMSSEEIYRGFSERAKARFDSMFTDDRMIAECRSLYEEMTAR</sequence>
<evidence type="ECO:0000259" key="2">
    <source>
        <dbReference type="Pfam" id="PF13439"/>
    </source>
</evidence>
<protein>
    <submittedName>
        <fullName evidence="3">Glycosyltransferase</fullName>
    </submittedName>
</protein>
<dbReference type="GO" id="GO:0016757">
    <property type="term" value="F:glycosyltransferase activity"/>
    <property type="evidence" value="ECO:0007669"/>
    <property type="project" value="InterPro"/>
</dbReference>
<dbReference type="EMBL" id="JADIMK010000038">
    <property type="protein sequence ID" value="MBO8455496.1"/>
    <property type="molecule type" value="Genomic_DNA"/>
</dbReference>
<comment type="caution">
    <text evidence="3">The sequence shown here is derived from an EMBL/GenBank/DDBJ whole genome shotgun (WGS) entry which is preliminary data.</text>
</comment>
<dbReference type="Proteomes" id="UP000823617">
    <property type="component" value="Unassembled WGS sequence"/>
</dbReference>
<reference evidence="3" key="1">
    <citation type="submission" date="2020-10" db="EMBL/GenBank/DDBJ databases">
        <authorList>
            <person name="Gilroy R."/>
        </authorList>
    </citation>
    <scope>NUCLEOTIDE SEQUENCE</scope>
    <source>
        <strain evidence="3">B1-3475</strain>
    </source>
</reference>
<dbReference type="InterPro" id="IPR001296">
    <property type="entry name" value="Glyco_trans_1"/>
</dbReference>
<dbReference type="InterPro" id="IPR028098">
    <property type="entry name" value="Glyco_trans_4-like_N"/>
</dbReference>
<gene>
    <name evidence="3" type="ORF">IAC08_03725</name>
</gene>
<dbReference type="PANTHER" id="PTHR12526">
    <property type="entry name" value="GLYCOSYLTRANSFERASE"/>
    <property type="match status" value="1"/>
</dbReference>